<dbReference type="GO" id="GO:0003723">
    <property type="term" value="F:RNA binding"/>
    <property type="evidence" value="ECO:0000318"/>
    <property type="project" value="GO_Central"/>
</dbReference>
<feature type="domain" description="C3H1-type" evidence="7">
    <location>
        <begin position="54"/>
        <end position="82"/>
    </location>
</feature>
<keyword evidence="4 5" id="KW-0862">Zinc</keyword>
<name>D8RHZ6_SELML</name>
<feature type="zinc finger region" description="C3H1-type" evidence="5">
    <location>
        <begin position="326"/>
        <end position="352"/>
    </location>
</feature>
<dbReference type="InterPro" id="IPR054429">
    <property type="entry name" value="Znf-CCCH_Muscleblind-like"/>
</dbReference>
<keyword evidence="1 5" id="KW-0479">Metal-binding</keyword>
<dbReference type="Pfam" id="PF00642">
    <property type="entry name" value="zf-CCCH"/>
    <property type="match status" value="1"/>
</dbReference>
<feature type="region of interest" description="Disordered" evidence="6">
    <location>
        <begin position="1"/>
        <end position="35"/>
    </location>
</feature>
<dbReference type="SMART" id="SM00356">
    <property type="entry name" value="ZnF_C3H1"/>
    <property type="match status" value="6"/>
</dbReference>
<dbReference type="OrthoDB" id="411372at2759"/>
<accession>D8RHZ6</accession>
<dbReference type="STRING" id="88036.D8RHZ6"/>
<evidence type="ECO:0000313" key="8">
    <source>
        <dbReference type="EMBL" id="EFJ28007.1"/>
    </source>
</evidence>
<evidence type="ECO:0000256" key="4">
    <source>
        <dbReference type="ARBA" id="ARBA00022833"/>
    </source>
</evidence>
<dbReference type="GO" id="GO:0008270">
    <property type="term" value="F:zinc ion binding"/>
    <property type="evidence" value="ECO:0007669"/>
    <property type="project" value="UniProtKB-KW"/>
</dbReference>
<keyword evidence="2" id="KW-0677">Repeat</keyword>
<feature type="domain" description="C3H1-type" evidence="7">
    <location>
        <begin position="193"/>
        <end position="214"/>
    </location>
</feature>
<organism evidence="9">
    <name type="scientific">Selaginella moellendorffii</name>
    <name type="common">Spikemoss</name>
    <dbReference type="NCBI Taxonomy" id="88036"/>
    <lineage>
        <taxon>Eukaryota</taxon>
        <taxon>Viridiplantae</taxon>
        <taxon>Streptophyta</taxon>
        <taxon>Embryophyta</taxon>
        <taxon>Tracheophyta</taxon>
        <taxon>Lycopodiopsida</taxon>
        <taxon>Selaginellales</taxon>
        <taxon>Selaginellaceae</taxon>
        <taxon>Selaginella</taxon>
    </lineage>
</organism>
<feature type="compositionally biased region" description="Low complexity" evidence="6">
    <location>
        <begin position="1"/>
        <end position="12"/>
    </location>
</feature>
<feature type="zinc finger region" description="C3H1-type" evidence="5">
    <location>
        <begin position="88"/>
        <end position="115"/>
    </location>
</feature>
<evidence type="ECO:0000259" key="7">
    <source>
        <dbReference type="PROSITE" id="PS50103"/>
    </source>
</evidence>
<dbReference type="GO" id="GO:0043484">
    <property type="term" value="P:regulation of RNA splicing"/>
    <property type="evidence" value="ECO:0000318"/>
    <property type="project" value="GO_Central"/>
</dbReference>
<evidence type="ECO:0000313" key="9">
    <source>
        <dbReference type="Proteomes" id="UP000001514"/>
    </source>
</evidence>
<feature type="zinc finger region" description="C3H1-type" evidence="5">
    <location>
        <begin position="193"/>
        <end position="214"/>
    </location>
</feature>
<dbReference type="InterPro" id="IPR000571">
    <property type="entry name" value="Znf_CCCH"/>
</dbReference>
<dbReference type="Pfam" id="PF14608">
    <property type="entry name" value="zf-CCCH_2"/>
    <property type="match status" value="1"/>
</dbReference>
<dbReference type="PANTHER" id="PTHR12675">
    <property type="entry name" value="MUSCLEBLIND-LIKE PROTEIN"/>
    <property type="match status" value="1"/>
</dbReference>
<reference evidence="8 9" key="1">
    <citation type="journal article" date="2011" name="Science">
        <title>The Selaginella genome identifies genetic changes associated with the evolution of vascular plants.</title>
        <authorList>
            <person name="Banks J.A."/>
            <person name="Nishiyama T."/>
            <person name="Hasebe M."/>
            <person name="Bowman J.L."/>
            <person name="Gribskov M."/>
            <person name="dePamphilis C."/>
            <person name="Albert V.A."/>
            <person name="Aono N."/>
            <person name="Aoyama T."/>
            <person name="Ambrose B.A."/>
            <person name="Ashton N.W."/>
            <person name="Axtell M.J."/>
            <person name="Barker E."/>
            <person name="Barker M.S."/>
            <person name="Bennetzen J.L."/>
            <person name="Bonawitz N.D."/>
            <person name="Chapple C."/>
            <person name="Cheng C."/>
            <person name="Correa L.G."/>
            <person name="Dacre M."/>
            <person name="DeBarry J."/>
            <person name="Dreyer I."/>
            <person name="Elias M."/>
            <person name="Engstrom E.M."/>
            <person name="Estelle M."/>
            <person name="Feng L."/>
            <person name="Finet C."/>
            <person name="Floyd S.K."/>
            <person name="Frommer W.B."/>
            <person name="Fujita T."/>
            <person name="Gramzow L."/>
            <person name="Gutensohn M."/>
            <person name="Harholt J."/>
            <person name="Hattori M."/>
            <person name="Heyl A."/>
            <person name="Hirai T."/>
            <person name="Hiwatashi Y."/>
            <person name="Ishikawa M."/>
            <person name="Iwata M."/>
            <person name="Karol K.G."/>
            <person name="Koehler B."/>
            <person name="Kolukisaoglu U."/>
            <person name="Kubo M."/>
            <person name="Kurata T."/>
            <person name="Lalonde S."/>
            <person name="Li K."/>
            <person name="Li Y."/>
            <person name="Litt A."/>
            <person name="Lyons E."/>
            <person name="Manning G."/>
            <person name="Maruyama T."/>
            <person name="Michael T.P."/>
            <person name="Mikami K."/>
            <person name="Miyazaki S."/>
            <person name="Morinaga S."/>
            <person name="Murata T."/>
            <person name="Mueller-Roeber B."/>
            <person name="Nelson D.R."/>
            <person name="Obara M."/>
            <person name="Oguri Y."/>
            <person name="Olmstead R.G."/>
            <person name="Onodera N."/>
            <person name="Petersen B.L."/>
            <person name="Pils B."/>
            <person name="Prigge M."/>
            <person name="Rensing S.A."/>
            <person name="Riano-Pachon D.M."/>
            <person name="Roberts A.W."/>
            <person name="Sato Y."/>
            <person name="Scheller H.V."/>
            <person name="Schulz B."/>
            <person name="Schulz C."/>
            <person name="Shakirov E.V."/>
            <person name="Shibagaki N."/>
            <person name="Shinohara N."/>
            <person name="Shippen D.E."/>
            <person name="Soerensen I."/>
            <person name="Sotooka R."/>
            <person name="Sugimoto N."/>
            <person name="Sugita M."/>
            <person name="Sumikawa N."/>
            <person name="Tanurdzic M."/>
            <person name="Theissen G."/>
            <person name="Ulvskov P."/>
            <person name="Wakazuki S."/>
            <person name="Weng J.K."/>
            <person name="Willats W.W."/>
            <person name="Wipf D."/>
            <person name="Wolf P.G."/>
            <person name="Yang L."/>
            <person name="Zimmer A.D."/>
            <person name="Zhu Q."/>
            <person name="Mitros T."/>
            <person name="Hellsten U."/>
            <person name="Loque D."/>
            <person name="Otillar R."/>
            <person name="Salamov A."/>
            <person name="Schmutz J."/>
            <person name="Shapiro H."/>
            <person name="Lindquist E."/>
            <person name="Lucas S."/>
            <person name="Rokhsar D."/>
            <person name="Grigoriev I.V."/>
        </authorList>
    </citation>
    <scope>NUCLEOTIDE SEQUENCE [LARGE SCALE GENOMIC DNA]</scope>
</reference>
<evidence type="ECO:0000256" key="3">
    <source>
        <dbReference type="ARBA" id="ARBA00022771"/>
    </source>
</evidence>
<dbReference type="Proteomes" id="UP000001514">
    <property type="component" value="Unassembled WGS sequence"/>
</dbReference>
<proteinExistence type="predicted"/>
<dbReference type="PANTHER" id="PTHR12675:SF12">
    <property type="entry name" value="PROTEIN MUSCLEBLIND"/>
    <property type="match status" value="1"/>
</dbReference>
<feature type="zinc finger region" description="C3H1-type" evidence="5">
    <location>
        <begin position="54"/>
        <end position="82"/>
    </location>
</feature>
<feature type="compositionally biased region" description="Acidic residues" evidence="6">
    <location>
        <begin position="389"/>
        <end position="402"/>
    </location>
</feature>
<dbReference type="Pfam" id="PF22628">
    <property type="entry name" value="zf-CCCH_10"/>
    <property type="match status" value="4"/>
</dbReference>
<dbReference type="AlphaFoldDB" id="D8RHZ6"/>
<feature type="region of interest" description="Disordered" evidence="6">
    <location>
        <begin position="380"/>
        <end position="402"/>
    </location>
</feature>
<feature type="zinc finger region" description="C3H1-type" evidence="5">
    <location>
        <begin position="293"/>
        <end position="320"/>
    </location>
</feature>
<keyword evidence="3 5" id="KW-0863">Zinc-finger</keyword>
<evidence type="ECO:0000256" key="1">
    <source>
        <dbReference type="ARBA" id="ARBA00022723"/>
    </source>
</evidence>
<dbReference type="KEGG" id="smo:SELMODRAFT_441251"/>
<dbReference type="EMBL" id="GL377580">
    <property type="protein sequence ID" value="EFJ28007.1"/>
    <property type="molecule type" value="Genomic_DNA"/>
</dbReference>
<keyword evidence="9" id="KW-1185">Reference proteome</keyword>
<dbReference type="Gramene" id="EFJ28007">
    <property type="protein sequence ID" value="EFJ28007"/>
    <property type="gene ID" value="SELMODRAFT_441251"/>
</dbReference>
<protein>
    <recommendedName>
        <fullName evidence="7">C3H1-type domain-containing protein</fullName>
    </recommendedName>
</protein>
<feature type="domain" description="C3H1-type" evidence="7">
    <location>
        <begin position="326"/>
        <end position="352"/>
    </location>
</feature>
<feature type="domain" description="C3H1-type" evidence="7">
    <location>
        <begin position="88"/>
        <end position="115"/>
    </location>
</feature>
<dbReference type="Gene3D" id="3.30.1370.210">
    <property type="match status" value="3"/>
</dbReference>
<feature type="domain" description="C3H1-type" evidence="7">
    <location>
        <begin position="155"/>
        <end position="183"/>
    </location>
</feature>
<feature type="domain" description="C3H1-type" evidence="7">
    <location>
        <begin position="293"/>
        <end position="320"/>
    </location>
</feature>
<dbReference type="OMA" id="TFQQRDN"/>
<evidence type="ECO:0000256" key="6">
    <source>
        <dbReference type="SAM" id="MobiDB-lite"/>
    </source>
</evidence>
<sequence length="402" mass="44568">MGRTTNASGTSSGRRRGRSEEEEAGASGAGGDWDHPAAALHRQQSMLVDGKRHSLSVPICKDFGRGRCSRPVHDCRYAHPPPTVAVEGDQVTICYDSLRDRCARGISCRYFHPPHHIRVATQEAVGIDPSPLGLELRASNLLLGPSPTSLITISRPSIEVCRDFVRGRCKRESDECRFAHHVPAAGDGDYAIVCQDFMRGRCERETCRYFHPLDHLRSRVKDIGGAPAAVSNPPRYDLPGVYCSYPGYENQAKRMRLDEALLDRHHKSSNLLMEAAGQSLPVFRPCSPPRNDQDRLPACRDFLRNKCARSSSCRFVHPAPYTQVVDGYVTLCRDSLRGKCLREACRFHHPTQSTFQQRDNFESSNTDNFYGSRAAVVAAPDSFGGLSPNEDDDNPGDQVGDD</sequence>
<dbReference type="InParanoid" id="D8RHZ6"/>
<feature type="zinc finger region" description="C3H1-type" evidence="5">
    <location>
        <begin position="155"/>
        <end position="183"/>
    </location>
</feature>
<gene>
    <name evidence="8" type="ORF">SELMODRAFT_441251</name>
</gene>
<dbReference type="HOGENOM" id="CLU_691517_0_0_1"/>
<dbReference type="eggNOG" id="KOG2494">
    <property type="taxonomic scope" value="Eukaryota"/>
</dbReference>
<evidence type="ECO:0000256" key="2">
    <source>
        <dbReference type="ARBA" id="ARBA00022737"/>
    </source>
</evidence>
<dbReference type="PROSITE" id="PS50103">
    <property type="entry name" value="ZF_C3H1"/>
    <property type="match status" value="6"/>
</dbReference>
<evidence type="ECO:0000256" key="5">
    <source>
        <dbReference type="PROSITE-ProRule" id="PRU00723"/>
    </source>
</evidence>